<dbReference type="Pfam" id="PF03514">
    <property type="entry name" value="GRAS"/>
    <property type="match status" value="1"/>
</dbReference>
<evidence type="ECO:0000313" key="4">
    <source>
        <dbReference type="Proteomes" id="UP000516052"/>
    </source>
</evidence>
<keyword evidence="1" id="KW-0805">Transcription regulation</keyword>
<dbReference type="PANTHER" id="PTHR31636">
    <property type="entry name" value="OSJNBA0084A10.13 PROTEIN-RELATED"/>
    <property type="match status" value="1"/>
</dbReference>
<sequence>MTDVYRILEEAAAAAELDDRAALAALLDRADGLTADDPQLLDHFRTALRARLRPPADEGNLYLRADGDAQIDLFAVLARHLPLLRAAHYANDSLLPFLHGHERATVLALGIGEGRQERDLLARARHLRELTVVGVDIAAGSLAAAESALKAGAADTTVDFHPVTAATEDLDDNFWQTLARLPRPLLVTASFALHHLRDTPDGHDTRAALFHRLRAQDPAAVALCEPDADHHRSPLPARLASARHHYGTLFAAIDTTAATHAEKTAMKRFFGREIHNVIGAGDADRYERHEPPHAWTARLTAAGFRPLTPARPDPLPEPGFTATAHPTHLTLAFKDVPLAAVIVAVPDRPPHPNRRSVRTPPPG</sequence>
<dbReference type="PROSITE" id="PS50985">
    <property type="entry name" value="GRAS"/>
    <property type="match status" value="1"/>
</dbReference>
<evidence type="ECO:0000256" key="2">
    <source>
        <dbReference type="ARBA" id="ARBA00023163"/>
    </source>
</evidence>
<dbReference type="KEGG" id="sroi:IAG44_41195"/>
<dbReference type="InterPro" id="IPR029063">
    <property type="entry name" value="SAM-dependent_MTases_sf"/>
</dbReference>
<evidence type="ECO:0000256" key="1">
    <source>
        <dbReference type="ARBA" id="ARBA00023015"/>
    </source>
</evidence>
<dbReference type="SUPFAM" id="SSF53335">
    <property type="entry name" value="S-adenosyl-L-methionine-dependent methyltransferases"/>
    <property type="match status" value="1"/>
</dbReference>
<proteinExistence type="predicted"/>
<keyword evidence="2" id="KW-0804">Transcription</keyword>
<gene>
    <name evidence="3" type="ORF">IAG44_41195</name>
</gene>
<dbReference type="Proteomes" id="UP000516052">
    <property type="component" value="Chromosome"/>
</dbReference>
<dbReference type="EMBL" id="CP060828">
    <property type="protein sequence ID" value="QNP75197.1"/>
    <property type="molecule type" value="Genomic_DNA"/>
</dbReference>
<reference evidence="3 4" key="1">
    <citation type="submission" date="2020-08" db="EMBL/GenBank/DDBJ databases">
        <title>A novel species.</title>
        <authorList>
            <person name="Gao J."/>
        </authorList>
    </citation>
    <scope>NUCLEOTIDE SEQUENCE [LARGE SCALE GENOMIC DNA]</scope>
    <source>
        <strain evidence="3 4">CRXT-G-22</strain>
    </source>
</reference>
<organism evidence="3 4">
    <name type="scientific">Streptomyces roseirectus</name>
    <dbReference type="NCBI Taxonomy" id="2768066"/>
    <lineage>
        <taxon>Bacteria</taxon>
        <taxon>Bacillati</taxon>
        <taxon>Actinomycetota</taxon>
        <taxon>Actinomycetes</taxon>
        <taxon>Kitasatosporales</taxon>
        <taxon>Streptomycetaceae</taxon>
        <taxon>Streptomyces</taxon>
    </lineage>
</organism>
<keyword evidence="4" id="KW-1185">Reference proteome</keyword>
<accession>A0A7H0IQY1</accession>
<dbReference type="InterPro" id="IPR005202">
    <property type="entry name" value="TF_GRAS"/>
</dbReference>
<dbReference type="RefSeq" id="WP_187752118.1">
    <property type="nucleotide sequence ID" value="NZ_CP060828.1"/>
</dbReference>
<name>A0A7H0IQY1_9ACTN</name>
<protein>
    <submittedName>
        <fullName evidence="3">Uncharacterized protein</fullName>
    </submittedName>
</protein>
<evidence type="ECO:0000313" key="3">
    <source>
        <dbReference type="EMBL" id="QNP75197.1"/>
    </source>
</evidence>
<dbReference type="AlphaFoldDB" id="A0A7H0IQY1"/>
<dbReference type="Gene3D" id="3.40.50.150">
    <property type="entry name" value="Vaccinia Virus protein VP39"/>
    <property type="match status" value="1"/>
</dbReference>